<dbReference type="AlphaFoldDB" id="A0A4R6TXX3"/>
<organism evidence="1 2">
    <name type="scientific">Thiopseudomonas denitrificans</name>
    <dbReference type="NCBI Taxonomy" id="1501432"/>
    <lineage>
        <taxon>Bacteria</taxon>
        <taxon>Pseudomonadati</taxon>
        <taxon>Pseudomonadota</taxon>
        <taxon>Gammaproteobacteria</taxon>
        <taxon>Pseudomonadales</taxon>
        <taxon>Pseudomonadaceae</taxon>
        <taxon>Thiopseudomonas</taxon>
    </lineage>
</organism>
<gene>
    <name evidence="1" type="ORF">DFQ45_11813</name>
</gene>
<reference evidence="1 2" key="1">
    <citation type="submission" date="2019-03" db="EMBL/GenBank/DDBJ databases">
        <title>Genomic Encyclopedia of Type Strains, Phase IV (KMG-IV): sequencing the most valuable type-strain genomes for metagenomic binning, comparative biology and taxonomic classification.</title>
        <authorList>
            <person name="Goeker M."/>
        </authorList>
    </citation>
    <scope>NUCLEOTIDE SEQUENCE [LARGE SCALE GENOMIC DNA]</scope>
    <source>
        <strain evidence="1 2">DSM 28679</strain>
    </source>
</reference>
<proteinExistence type="predicted"/>
<protein>
    <submittedName>
        <fullName evidence="1">Uncharacterized protein</fullName>
    </submittedName>
</protein>
<evidence type="ECO:0000313" key="2">
    <source>
        <dbReference type="Proteomes" id="UP000294575"/>
    </source>
</evidence>
<name>A0A4R6TXX3_9GAMM</name>
<dbReference type="EMBL" id="SNYK01000018">
    <property type="protein sequence ID" value="TDQ34653.1"/>
    <property type="molecule type" value="Genomic_DNA"/>
</dbReference>
<comment type="caution">
    <text evidence="1">The sequence shown here is derived from an EMBL/GenBank/DDBJ whole genome shotgun (WGS) entry which is preliminary data.</text>
</comment>
<accession>A0A4R6TXX3</accession>
<evidence type="ECO:0000313" key="1">
    <source>
        <dbReference type="EMBL" id="TDQ34653.1"/>
    </source>
</evidence>
<dbReference type="Proteomes" id="UP000294575">
    <property type="component" value="Unassembled WGS sequence"/>
</dbReference>
<keyword evidence="2" id="KW-1185">Reference proteome</keyword>
<sequence length="122" mass="13125">MRVRCTGSAGSLQVRPCKLGAAIHGGTALLHLCIASAPDYVQVAGYECFICDLVVAVSYKHERSKYIDDGTGFVATTEGGYSRALAAMDGGLELTGKYLQRPCSAYLPLMQTLMLLNENLYI</sequence>